<evidence type="ECO:0000256" key="1">
    <source>
        <dbReference type="ARBA" id="ARBA00022857"/>
    </source>
</evidence>
<dbReference type="CDD" id="cd05289">
    <property type="entry name" value="MDR_like_2"/>
    <property type="match status" value="1"/>
</dbReference>
<reference evidence="5" key="1">
    <citation type="journal article" date="2019" name="Int. J. Syst. Evol. Microbiol.">
        <title>The Global Catalogue of Microorganisms (GCM) 10K type strain sequencing project: providing services to taxonomists for standard genome sequencing and annotation.</title>
        <authorList>
            <consortium name="The Broad Institute Genomics Platform"/>
            <consortium name="The Broad Institute Genome Sequencing Center for Infectious Disease"/>
            <person name="Wu L."/>
            <person name="Ma J."/>
        </authorList>
    </citation>
    <scope>NUCLEOTIDE SEQUENCE [LARGE SCALE GENOMIC DNA]</scope>
    <source>
        <strain evidence="5">JCM 12165</strain>
    </source>
</reference>
<dbReference type="EMBL" id="JBHUCP010000003">
    <property type="protein sequence ID" value="MFD1528955.1"/>
    <property type="molecule type" value="Genomic_DNA"/>
</dbReference>
<accession>A0ABW4FE17</accession>
<proteinExistence type="predicted"/>
<dbReference type="Proteomes" id="UP001597145">
    <property type="component" value="Unassembled WGS sequence"/>
</dbReference>
<keyword evidence="1" id="KW-0521">NADP</keyword>
<evidence type="ECO:0000313" key="4">
    <source>
        <dbReference type="EMBL" id="MFD1528955.1"/>
    </source>
</evidence>
<dbReference type="SUPFAM" id="SSF51735">
    <property type="entry name" value="NAD(P)-binding Rossmann-fold domains"/>
    <property type="match status" value="1"/>
</dbReference>
<dbReference type="InterPro" id="IPR013154">
    <property type="entry name" value="ADH-like_N"/>
</dbReference>
<comment type="caution">
    <text evidence="4">The sequence shown here is derived from an EMBL/GenBank/DDBJ whole genome shotgun (WGS) entry which is preliminary data.</text>
</comment>
<feature type="domain" description="Enoyl reductase (ER)" evidence="3">
    <location>
        <begin position="10"/>
        <end position="300"/>
    </location>
</feature>
<sequence length="303" mass="30829">MRAAGLTSFGPPEVLRLIEVDEPHAGAGQVRVSVRAAGVMPFDCGVRAGGFPPGVELPVPVVPGNEFAGVVDQVGESVAGLTVGQEVLGFCTLGAYADHVVVPADQVVLKPAAMAWEVAGAFSGTAQGAHVAVEEMRVGPGETVLVDAAAGGLGTMAVQLAALRGAKLVIGTAGPANHEYVRSLGGVPVEYGPGLVERIRVVAPSGVDAALGFGIDGMRAAVEVTGDIDRVVTMVHGPEHAALGLRDWTGVRSAARLAEMVAHWVAGELRPHVRTVYPLGDAAAAHRDLGSGHGRGKVVLVLD</sequence>
<dbReference type="GO" id="GO:0016491">
    <property type="term" value="F:oxidoreductase activity"/>
    <property type="evidence" value="ECO:0007669"/>
    <property type="project" value="UniProtKB-KW"/>
</dbReference>
<dbReference type="Pfam" id="PF08240">
    <property type="entry name" value="ADH_N"/>
    <property type="match status" value="1"/>
</dbReference>
<evidence type="ECO:0000259" key="3">
    <source>
        <dbReference type="SMART" id="SM00829"/>
    </source>
</evidence>
<dbReference type="InterPro" id="IPR011032">
    <property type="entry name" value="GroES-like_sf"/>
</dbReference>
<dbReference type="InterPro" id="IPR036291">
    <property type="entry name" value="NAD(P)-bd_dom_sf"/>
</dbReference>
<dbReference type="Pfam" id="PF13602">
    <property type="entry name" value="ADH_zinc_N_2"/>
    <property type="match status" value="1"/>
</dbReference>
<evidence type="ECO:0000313" key="5">
    <source>
        <dbReference type="Proteomes" id="UP001597145"/>
    </source>
</evidence>
<dbReference type="SUPFAM" id="SSF50129">
    <property type="entry name" value="GroES-like"/>
    <property type="match status" value="1"/>
</dbReference>
<keyword evidence="2 4" id="KW-0560">Oxidoreductase</keyword>
<dbReference type="RefSeq" id="WP_343984816.1">
    <property type="nucleotide sequence ID" value="NZ_BAAAJG010000025.1"/>
</dbReference>
<dbReference type="PANTHER" id="PTHR48106">
    <property type="entry name" value="QUINONE OXIDOREDUCTASE PIG3-RELATED"/>
    <property type="match status" value="1"/>
</dbReference>
<protein>
    <submittedName>
        <fullName evidence="4">NADP-dependent oxidoreductase</fullName>
        <ecNumber evidence="4">1.-.-.-</ecNumber>
    </submittedName>
</protein>
<name>A0ABW4FE17_9PSEU</name>
<gene>
    <name evidence="4" type="ORF">ACFSCY_05840</name>
</gene>
<dbReference type="InterPro" id="IPR020843">
    <property type="entry name" value="ER"/>
</dbReference>
<dbReference type="EC" id="1.-.-.-" evidence="4"/>
<dbReference type="Gene3D" id="3.90.180.10">
    <property type="entry name" value="Medium-chain alcohol dehydrogenases, catalytic domain"/>
    <property type="match status" value="1"/>
</dbReference>
<dbReference type="Gene3D" id="3.40.50.720">
    <property type="entry name" value="NAD(P)-binding Rossmann-like Domain"/>
    <property type="match status" value="1"/>
</dbReference>
<evidence type="ECO:0000256" key="2">
    <source>
        <dbReference type="ARBA" id="ARBA00023002"/>
    </source>
</evidence>
<dbReference type="SMART" id="SM00829">
    <property type="entry name" value="PKS_ER"/>
    <property type="match status" value="1"/>
</dbReference>
<keyword evidence="5" id="KW-1185">Reference proteome</keyword>
<organism evidence="4 5">
    <name type="scientific">Pseudonocardia aurantiaca</name>
    <dbReference type="NCBI Taxonomy" id="75290"/>
    <lineage>
        <taxon>Bacteria</taxon>
        <taxon>Bacillati</taxon>
        <taxon>Actinomycetota</taxon>
        <taxon>Actinomycetes</taxon>
        <taxon>Pseudonocardiales</taxon>
        <taxon>Pseudonocardiaceae</taxon>
        <taxon>Pseudonocardia</taxon>
    </lineage>
</organism>